<evidence type="ECO:0000256" key="6">
    <source>
        <dbReference type="ARBA" id="ARBA00022750"/>
    </source>
</evidence>
<dbReference type="InterPro" id="IPR023780">
    <property type="entry name" value="Chromo_domain"/>
</dbReference>
<evidence type="ECO:0000256" key="7">
    <source>
        <dbReference type="ARBA" id="ARBA00022801"/>
    </source>
</evidence>
<dbReference type="AlphaFoldDB" id="A0A8C5Q1L6"/>
<dbReference type="InterPro" id="IPR041577">
    <property type="entry name" value="RT_RNaseH_2"/>
</dbReference>
<dbReference type="PROSITE" id="PS50878">
    <property type="entry name" value="RT_POL"/>
    <property type="match status" value="1"/>
</dbReference>
<keyword evidence="4" id="KW-0645">Protease</keyword>
<evidence type="ECO:0000256" key="12">
    <source>
        <dbReference type="ARBA" id="ARBA00023125"/>
    </source>
</evidence>
<keyword evidence="7" id="KW-0378">Hydrolase</keyword>
<dbReference type="Gene3D" id="1.10.340.70">
    <property type="match status" value="1"/>
</dbReference>
<dbReference type="EC" id="3.1.26.4" evidence="3"/>
<dbReference type="GO" id="GO:0006508">
    <property type="term" value="P:proteolysis"/>
    <property type="evidence" value="ECO:0007669"/>
    <property type="project" value="UniProtKB-KW"/>
</dbReference>
<dbReference type="InterPro" id="IPR000953">
    <property type="entry name" value="Chromo/chromo_shadow_dom"/>
</dbReference>
<feature type="domain" description="Reverse transcriptase" evidence="18">
    <location>
        <begin position="52"/>
        <end position="231"/>
    </location>
</feature>
<evidence type="ECO:0000259" key="17">
    <source>
        <dbReference type="PROSITE" id="PS50013"/>
    </source>
</evidence>
<evidence type="ECO:0000256" key="2">
    <source>
        <dbReference type="ARBA" id="ARBA00010879"/>
    </source>
</evidence>
<dbReference type="SUPFAM" id="SSF54160">
    <property type="entry name" value="Chromo domain-like"/>
    <property type="match status" value="1"/>
</dbReference>
<dbReference type="Gene3D" id="3.10.10.10">
    <property type="entry name" value="HIV Type 1 Reverse Transcriptase, subunit A, domain 1"/>
    <property type="match status" value="1"/>
</dbReference>
<dbReference type="FunFam" id="1.10.340.70:FF:000001">
    <property type="entry name" value="Retrovirus-related Pol polyprotein from transposon gypsy-like Protein"/>
    <property type="match status" value="1"/>
</dbReference>
<dbReference type="GO" id="GO:0004190">
    <property type="term" value="F:aspartic-type endopeptidase activity"/>
    <property type="evidence" value="ECO:0007669"/>
    <property type="project" value="UniProtKB-KW"/>
</dbReference>
<dbReference type="GO" id="GO:0005634">
    <property type="term" value="C:nucleus"/>
    <property type="evidence" value="ECO:0007669"/>
    <property type="project" value="UniProtKB-SubCell"/>
</dbReference>
<keyword evidence="5" id="KW-0479">Metal-binding</keyword>
<dbReference type="Gene3D" id="3.10.20.370">
    <property type="match status" value="1"/>
</dbReference>
<organism evidence="20 21">
    <name type="scientific">Leptobrachium leishanense</name>
    <name type="common">Leishan spiny toad</name>
    <dbReference type="NCBI Taxonomy" id="445787"/>
    <lineage>
        <taxon>Eukaryota</taxon>
        <taxon>Metazoa</taxon>
        <taxon>Chordata</taxon>
        <taxon>Craniata</taxon>
        <taxon>Vertebrata</taxon>
        <taxon>Euteleostomi</taxon>
        <taxon>Amphibia</taxon>
        <taxon>Batrachia</taxon>
        <taxon>Anura</taxon>
        <taxon>Pelobatoidea</taxon>
        <taxon>Megophryidae</taxon>
        <taxon>Leptobrachium</taxon>
    </lineage>
</organism>
<evidence type="ECO:0000256" key="8">
    <source>
        <dbReference type="ARBA" id="ARBA00022842"/>
    </source>
</evidence>
<protein>
    <recommendedName>
        <fullName evidence="15">Gypsy retrotransposon integrase-like protein 1</fullName>
        <ecNumber evidence="3">3.1.26.4</ecNumber>
    </recommendedName>
</protein>
<keyword evidence="6" id="KW-0064">Aspartyl protease</keyword>
<dbReference type="InterPro" id="IPR043128">
    <property type="entry name" value="Rev_trsase/Diguanyl_cyclase"/>
</dbReference>
<feature type="region of interest" description="Disordered" evidence="16">
    <location>
        <begin position="934"/>
        <end position="959"/>
    </location>
</feature>
<dbReference type="Ensembl" id="ENSLLET00000032692.1">
    <property type="protein sequence ID" value="ENSLLEP00000031479.1"/>
    <property type="gene ID" value="ENSLLEG00000019953.1"/>
</dbReference>
<dbReference type="Pfam" id="PF00385">
    <property type="entry name" value="Chromo"/>
    <property type="match status" value="1"/>
</dbReference>
<dbReference type="FunFam" id="3.30.420.10:FF:000032">
    <property type="entry name" value="Retrovirus-related Pol polyprotein from transposon 297-like Protein"/>
    <property type="match status" value="1"/>
</dbReference>
<evidence type="ECO:0000256" key="9">
    <source>
        <dbReference type="ARBA" id="ARBA00022908"/>
    </source>
</evidence>
<dbReference type="GO" id="GO:0006310">
    <property type="term" value="P:DNA recombination"/>
    <property type="evidence" value="ECO:0007669"/>
    <property type="project" value="UniProtKB-KW"/>
</dbReference>
<dbReference type="FunFam" id="3.10.20.370:FF:000001">
    <property type="entry name" value="Retrovirus-related Pol polyprotein from transposon 17.6-like protein"/>
    <property type="match status" value="1"/>
</dbReference>
<dbReference type="PANTHER" id="PTHR37984:SF5">
    <property type="entry name" value="PROTEIN NYNRIN-LIKE"/>
    <property type="match status" value="1"/>
</dbReference>
<dbReference type="Gene3D" id="3.30.420.10">
    <property type="entry name" value="Ribonuclease H-like superfamily/Ribonuclease H"/>
    <property type="match status" value="1"/>
</dbReference>
<dbReference type="PANTHER" id="PTHR37984">
    <property type="entry name" value="PROTEIN CBG26694"/>
    <property type="match status" value="1"/>
</dbReference>
<dbReference type="SMART" id="SM00298">
    <property type="entry name" value="CHROMO"/>
    <property type="match status" value="1"/>
</dbReference>
<dbReference type="GO" id="GO:0003887">
    <property type="term" value="F:DNA-directed DNA polymerase activity"/>
    <property type="evidence" value="ECO:0007669"/>
    <property type="project" value="UniProtKB-KW"/>
</dbReference>
<dbReference type="InterPro" id="IPR000477">
    <property type="entry name" value="RT_dom"/>
</dbReference>
<evidence type="ECO:0000256" key="14">
    <source>
        <dbReference type="ARBA" id="ARBA00023268"/>
    </source>
</evidence>
<dbReference type="Pfam" id="PF00665">
    <property type="entry name" value="rve"/>
    <property type="match status" value="1"/>
</dbReference>
<evidence type="ECO:0000256" key="3">
    <source>
        <dbReference type="ARBA" id="ARBA00012180"/>
    </source>
</evidence>
<dbReference type="GeneTree" id="ENSGT01040000240511"/>
<keyword evidence="14" id="KW-0511">Multifunctional enzyme</keyword>
<dbReference type="GO" id="GO:0015074">
    <property type="term" value="P:DNA integration"/>
    <property type="evidence" value="ECO:0007669"/>
    <property type="project" value="UniProtKB-KW"/>
</dbReference>
<reference evidence="20" key="1">
    <citation type="submission" date="2025-08" db="UniProtKB">
        <authorList>
            <consortium name="Ensembl"/>
        </authorList>
    </citation>
    <scope>IDENTIFICATION</scope>
</reference>
<evidence type="ECO:0000256" key="13">
    <source>
        <dbReference type="ARBA" id="ARBA00023172"/>
    </source>
</evidence>
<dbReference type="InterPro" id="IPR036397">
    <property type="entry name" value="RNaseH_sf"/>
</dbReference>
<dbReference type="InterPro" id="IPR056924">
    <property type="entry name" value="SH3_Tf2-1"/>
</dbReference>
<dbReference type="Pfam" id="PF00078">
    <property type="entry name" value="RVT_1"/>
    <property type="match status" value="1"/>
</dbReference>
<keyword evidence="21" id="KW-1185">Reference proteome</keyword>
<dbReference type="OrthoDB" id="8000983at2759"/>
<dbReference type="InterPro" id="IPR050951">
    <property type="entry name" value="Retrovirus_Pol_polyprotein"/>
</dbReference>
<keyword evidence="13" id="KW-0233">DNA recombination</keyword>
<dbReference type="InterPro" id="IPR001584">
    <property type="entry name" value="Integrase_cat-core"/>
</dbReference>
<dbReference type="SUPFAM" id="SSF53098">
    <property type="entry name" value="Ribonuclease H-like"/>
    <property type="match status" value="1"/>
</dbReference>
<dbReference type="InterPro" id="IPR012337">
    <property type="entry name" value="RNaseH-like_sf"/>
</dbReference>
<dbReference type="FunFam" id="3.30.70.270:FF:000020">
    <property type="entry name" value="Transposon Tf2-6 polyprotein-like Protein"/>
    <property type="match status" value="1"/>
</dbReference>
<sequence>MFLRKRADTLPPHRPYDCPVDLLPGAPIPYGRLYPLSEPELLVLKDYIDDNLQKGFIRPSTSPAGAPIFFVGKKDGGLRPCVDYRAMNAITIKDKYPLPLISELMDRLRSANIFTKLDLRGAYNLIRVKSGDEWKTAFRSRYGHYEYMVMPYGLCNAPATFQRFLNDVFRDILDSYIVIYLDDILIYSQDLETHRKHVKTVLRRLQEQRLYAKAEKCIFDTDKVEFLGFIISPGNIRMDPSKTEAVATWPVPANKKGVQSFIGFCNFYRKFIRNFSTIIRPLTRLTKQDVTFSWTEDAQRAFHKLKNMFTQAPILTLPDPTYPYIMEVDASEFAVGAVLSQRLVKTGRVHPVCFFSKGLSPAERNYDVGERELLAIKMALEEWRHLLEGTRHPVTVFTDHRNLEYLQRARRLKPRQARWALFFSRFDLYITFRPGRKNGKADALSRIGNPERTREQETILPSTCFLTQENTLWQLIARNTPSLQEAPTGIPFSEKDGFLVHQERIYVPPLAVTAVLQHFHDSTLGGHGGIHKTSNTIKRSFWWPHMSKTITEYITNCPTCIRMKTSRHRPQGLLQPLPVPSVPWSDIAMDFIVELPKSLKHDTIMVVVDRFTKMAHFIPLVGLPTSTETASVFIREIFRLHGLPSTIVTDRGTQFTARFWRAFCKGLHITQALTSAYHPQANGQTERTNGILEQYLRCYISHLQHDWVAYLPLAEFAYNNQVQRSTTMTPFYINTGYHPSMLPGSPLETNIPKADERLSLIHKNYRLVRTELLKAQRRFKFYADHHRRPAPIYREGDKVWLSARNINLFCPSRKLGPRFLGPFAIDRVLSPVVVRLRLPSTLKIHPVFHVSLLRSATPDPFPNRVLVAPGPVTSVSDNEYEVETILDSRWRRHRLEYLIHWKGYGAEEDSWVSCNEVHAPALVRRFHVVHPDRPQRGRLGGGPCQDHPLIPPGTRRTRR</sequence>
<dbReference type="CDD" id="cd01647">
    <property type="entry name" value="RT_LTR"/>
    <property type="match status" value="1"/>
</dbReference>
<keyword evidence="10" id="KW-0695">RNA-directed DNA polymerase</keyword>
<dbReference type="Proteomes" id="UP000694569">
    <property type="component" value="Unplaced"/>
</dbReference>
<dbReference type="GO" id="GO:0004523">
    <property type="term" value="F:RNA-DNA hybrid ribonuclease activity"/>
    <property type="evidence" value="ECO:0007669"/>
    <property type="project" value="UniProtKB-EC"/>
</dbReference>
<evidence type="ECO:0000259" key="18">
    <source>
        <dbReference type="PROSITE" id="PS50878"/>
    </source>
</evidence>
<keyword evidence="11" id="KW-0239">DNA-directed DNA polymerase</keyword>
<dbReference type="GO" id="GO:0046872">
    <property type="term" value="F:metal ion binding"/>
    <property type="evidence" value="ECO:0007669"/>
    <property type="project" value="UniProtKB-KW"/>
</dbReference>
<keyword evidence="9" id="KW-0229">DNA integration</keyword>
<evidence type="ECO:0000256" key="1">
    <source>
        <dbReference type="ARBA" id="ARBA00004123"/>
    </source>
</evidence>
<accession>A0A8C5Q1L6</accession>
<dbReference type="Pfam" id="PF17921">
    <property type="entry name" value="Integrase_H2C2"/>
    <property type="match status" value="1"/>
</dbReference>
<dbReference type="PROSITE" id="PS50994">
    <property type="entry name" value="INTEGRASE"/>
    <property type="match status" value="1"/>
</dbReference>
<keyword evidence="12" id="KW-0238">DNA-binding</keyword>
<dbReference type="SUPFAM" id="SSF56672">
    <property type="entry name" value="DNA/RNA polymerases"/>
    <property type="match status" value="1"/>
</dbReference>
<dbReference type="InterPro" id="IPR041588">
    <property type="entry name" value="Integrase_H2C2"/>
</dbReference>
<dbReference type="Gene3D" id="3.30.70.270">
    <property type="match status" value="2"/>
</dbReference>
<evidence type="ECO:0000256" key="10">
    <source>
        <dbReference type="ARBA" id="ARBA00022918"/>
    </source>
</evidence>
<keyword evidence="11" id="KW-0808">Transferase</keyword>
<dbReference type="Pfam" id="PF17919">
    <property type="entry name" value="RT_RNaseH_2"/>
    <property type="match status" value="1"/>
</dbReference>
<dbReference type="InterPro" id="IPR043502">
    <property type="entry name" value="DNA/RNA_pol_sf"/>
</dbReference>
<keyword evidence="11" id="KW-0548">Nucleotidyltransferase</keyword>
<evidence type="ECO:0000256" key="5">
    <source>
        <dbReference type="ARBA" id="ARBA00022723"/>
    </source>
</evidence>
<dbReference type="GO" id="GO:0003677">
    <property type="term" value="F:DNA binding"/>
    <property type="evidence" value="ECO:0007669"/>
    <property type="project" value="UniProtKB-KW"/>
</dbReference>
<evidence type="ECO:0000256" key="15">
    <source>
        <dbReference type="ARBA" id="ARBA00039658"/>
    </source>
</evidence>
<keyword evidence="8" id="KW-0460">Magnesium</keyword>
<name>A0A8C5Q1L6_9ANUR</name>
<comment type="subcellular location">
    <subcellularLocation>
        <location evidence="1">Nucleus</location>
    </subcellularLocation>
</comment>
<evidence type="ECO:0000313" key="20">
    <source>
        <dbReference type="Ensembl" id="ENSLLEP00000031479.1"/>
    </source>
</evidence>
<dbReference type="InterPro" id="IPR016197">
    <property type="entry name" value="Chromo-like_dom_sf"/>
</dbReference>
<proteinExistence type="inferred from homology"/>
<dbReference type="CDD" id="cd09274">
    <property type="entry name" value="RNase_HI_RT_Ty3"/>
    <property type="match status" value="1"/>
</dbReference>
<comment type="similarity">
    <text evidence="2">Belongs to the beta type-B retroviral polymerase family. HERV class-II K(HML-2) pol subfamily.</text>
</comment>
<dbReference type="CDD" id="cd18975">
    <property type="entry name" value="CD_MarY1_POL_like"/>
    <property type="match status" value="1"/>
</dbReference>
<evidence type="ECO:0000259" key="19">
    <source>
        <dbReference type="PROSITE" id="PS50994"/>
    </source>
</evidence>
<dbReference type="Pfam" id="PF24626">
    <property type="entry name" value="SH3_Tf2-1"/>
    <property type="match status" value="1"/>
</dbReference>
<dbReference type="Gene3D" id="2.40.50.40">
    <property type="match status" value="1"/>
</dbReference>
<evidence type="ECO:0000256" key="4">
    <source>
        <dbReference type="ARBA" id="ARBA00022670"/>
    </source>
</evidence>
<dbReference type="GO" id="GO:0003964">
    <property type="term" value="F:RNA-directed DNA polymerase activity"/>
    <property type="evidence" value="ECO:0007669"/>
    <property type="project" value="UniProtKB-KW"/>
</dbReference>
<feature type="domain" description="Integrase catalytic" evidence="19">
    <location>
        <begin position="579"/>
        <end position="738"/>
    </location>
</feature>
<reference evidence="20" key="2">
    <citation type="submission" date="2025-09" db="UniProtKB">
        <authorList>
            <consortium name="Ensembl"/>
        </authorList>
    </citation>
    <scope>IDENTIFICATION</scope>
</reference>
<evidence type="ECO:0000313" key="21">
    <source>
        <dbReference type="Proteomes" id="UP000694569"/>
    </source>
</evidence>
<evidence type="ECO:0000256" key="16">
    <source>
        <dbReference type="SAM" id="MobiDB-lite"/>
    </source>
</evidence>
<dbReference type="PROSITE" id="PS50013">
    <property type="entry name" value="CHROMO_2"/>
    <property type="match status" value="1"/>
</dbReference>
<feature type="domain" description="Chromo" evidence="17">
    <location>
        <begin position="880"/>
        <end position="938"/>
    </location>
</feature>
<evidence type="ECO:0000256" key="11">
    <source>
        <dbReference type="ARBA" id="ARBA00022932"/>
    </source>
</evidence>